<proteinExistence type="predicted"/>
<gene>
    <name evidence="2" type="ORF">QYE76_021596</name>
</gene>
<dbReference type="AlphaFoldDB" id="A0AAD8RAY4"/>
<reference evidence="2" key="1">
    <citation type="submission" date="2023-07" db="EMBL/GenBank/DDBJ databases">
        <title>A chromosome-level genome assembly of Lolium multiflorum.</title>
        <authorList>
            <person name="Chen Y."/>
            <person name="Copetti D."/>
            <person name="Kolliker R."/>
            <person name="Studer B."/>
        </authorList>
    </citation>
    <scope>NUCLEOTIDE SEQUENCE</scope>
    <source>
        <strain evidence="2">02402/16</strain>
        <tissue evidence="2">Leaf</tissue>
    </source>
</reference>
<evidence type="ECO:0000313" key="3">
    <source>
        <dbReference type="Proteomes" id="UP001231189"/>
    </source>
</evidence>
<evidence type="ECO:0000259" key="1">
    <source>
        <dbReference type="Pfam" id="PF00582"/>
    </source>
</evidence>
<dbReference type="InterPro" id="IPR014729">
    <property type="entry name" value="Rossmann-like_a/b/a_fold"/>
</dbReference>
<feature type="domain" description="UspA" evidence="1">
    <location>
        <begin position="108"/>
        <end position="146"/>
    </location>
</feature>
<dbReference type="Pfam" id="PF00582">
    <property type="entry name" value="Usp"/>
    <property type="match status" value="1"/>
</dbReference>
<dbReference type="Proteomes" id="UP001231189">
    <property type="component" value="Unassembled WGS sequence"/>
</dbReference>
<dbReference type="EMBL" id="JAUUTY010000006">
    <property type="protein sequence ID" value="KAK1616079.1"/>
    <property type="molecule type" value="Genomic_DNA"/>
</dbReference>
<keyword evidence="3" id="KW-1185">Reference proteome</keyword>
<sequence>MSHTKLRRFSRQRCAQTWKNNTNFLKQHCSFSQFGRSSKERREIQGEISKGRGGGTKFPLCLSLPSTVPICVICYFICWSESLEMYLSAFSTASHSGEPEDGKDSATIVAVDRDKNSQQAAKWAVDRLLARGSTLQLVHVRTNQSTQNGWYISPSHYMLKSTCMERGTEN</sequence>
<accession>A0AAD8RAY4</accession>
<comment type="caution">
    <text evidence="2">The sequence shown here is derived from an EMBL/GenBank/DDBJ whole genome shotgun (WGS) entry which is preliminary data.</text>
</comment>
<name>A0AAD8RAY4_LOLMU</name>
<protein>
    <recommendedName>
        <fullName evidence="1">UspA domain-containing protein</fullName>
    </recommendedName>
</protein>
<organism evidence="2 3">
    <name type="scientific">Lolium multiflorum</name>
    <name type="common">Italian ryegrass</name>
    <name type="synonym">Lolium perenne subsp. multiflorum</name>
    <dbReference type="NCBI Taxonomy" id="4521"/>
    <lineage>
        <taxon>Eukaryota</taxon>
        <taxon>Viridiplantae</taxon>
        <taxon>Streptophyta</taxon>
        <taxon>Embryophyta</taxon>
        <taxon>Tracheophyta</taxon>
        <taxon>Spermatophyta</taxon>
        <taxon>Magnoliopsida</taxon>
        <taxon>Liliopsida</taxon>
        <taxon>Poales</taxon>
        <taxon>Poaceae</taxon>
        <taxon>BOP clade</taxon>
        <taxon>Pooideae</taxon>
        <taxon>Poodae</taxon>
        <taxon>Poeae</taxon>
        <taxon>Poeae Chloroplast Group 2 (Poeae type)</taxon>
        <taxon>Loliodinae</taxon>
        <taxon>Loliinae</taxon>
        <taxon>Lolium</taxon>
    </lineage>
</organism>
<dbReference type="InterPro" id="IPR006016">
    <property type="entry name" value="UspA"/>
</dbReference>
<dbReference type="Gene3D" id="3.40.50.620">
    <property type="entry name" value="HUPs"/>
    <property type="match status" value="1"/>
</dbReference>
<evidence type="ECO:0000313" key="2">
    <source>
        <dbReference type="EMBL" id="KAK1616079.1"/>
    </source>
</evidence>